<comment type="caution">
    <text evidence="2">The sequence shown here is derived from an EMBL/GenBank/DDBJ whole genome shotgun (WGS) entry which is preliminary data.</text>
</comment>
<name>S9TKF5_9TRYP</name>
<evidence type="ECO:0000313" key="3">
    <source>
        <dbReference type="Proteomes" id="UP000015354"/>
    </source>
</evidence>
<dbReference type="Proteomes" id="UP000015354">
    <property type="component" value="Unassembled WGS sequence"/>
</dbReference>
<evidence type="ECO:0000256" key="1">
    <source>
        <dbReference type="SAM" id="MobiDB-lite"/>
    </source>
</evidence>
<proteinExistence type="predicted"/>
<organism evidence="2 3">
    <name type="scientific">Strigomonas culicis</name>
    <dbReference type="NCBI Taxonomy" id="28005"/>
    <lineage>
        <taxon>Eukaryota</taxon>
        <taxon>Discoba</taxon>
        <taxon>Euglenozoa</taxon>
        <taxon>Kinetoplastea</taxon>
        <taxon>Metakinetoplastina</taxon>
        <taxon>Trypanosomatida</taxon>
        <taxon>Trypanosomatidae</taxon>
        <taxon>Strigomonadinae</taxon>
        <taxon>Strigomonas</taxon>
    </lineage>
</organism>
<feature type="region of interest" description="Disordered" evidence="1">
    <location>
        <begin position="45"/>
        <end position="69"/>
    </location>
</feature>
<dbReference type="AlphaFoldDB" id="S9TKF5"/>
<protein>
    <submittedName>
        <fullName evidence="2">Uncharacterized protein</fullName>
    </submittedName>
</protein>
<sequence>MSAPVTRIETFTLLSKKLRKPNSPVTKNVAVSNFAYKIEVFIPNTHQPLNEDGTPIRTPSSSRSTAPRSSARCVACAPSCRTRAGCTPT</sequence>
<accession>S9TKF5</accession>
<feature type="compositionally biased region" description="Low complexity" evidence="1">
    <location>
        <begin position="57"/>
        <end position="69"/>
    </location>
</feature>
<gene>
    <name evidence="2" type="ORF">STCU_10966</name>
</gene>
<dbReference type="EMBL" id="ATMH01010861">
    <property type="protein sequence ID" value="EPY16828.1"/>
    <property type="molecule type" value="Genomic_DNA"/>
</dbReference>
<reference evidence="2 3" key="1">
    <citation type="journal article" date="2013" name="PLoS ONE">
        <title>Predicting the Proteins of Angomonas deanei, Strigomonas culicis and Their Respective Endosymbionts Reveals New Aspects of the Trypanosomatidae Family.</title>
        <authorList>
            <person name="Motta M.C."/>
            <person name="Martins A.C."/>
            <person name="de Souza S.S."/>
            <person name="Catta-Preta C.M."/>
            <person name="Silva R."/>
            <person name="Klein C.C."/>
            <person name="de Almeida L.G."/>
            <person name="de Lima Cunha O."/>
            <person name="Ciapina L.P."/>
            <person name="Brocchi M."/>
            <person name="Colabardini A.C."/>
            <person name="de Araujo Lima B."/>
            <person name="Machado C.R."/>
            <person name="de Almeida Soares C.M."/>
            <person name="Probst C.M."/>
            <person name="de Menezes C.B."/>
            <person name="Thompson C.E."/>
            <person name="Bartholomeu D.C."/>
            <person name="Gradia D.F."/>
            <person name="Pavoni D.P."/>
            <person name="Grisard E.C."/>
            <person name="Fantinatti-Garboggini F."/>
            <person name="Marchini F.K."/>
            <person name="Rodrigues-Luiz G.F."/>
            <person name="Wagner G."/>
            <person name="Goldman G.H."/>
            <person name="Fietto J.L."/>
            <person name="Elias M.C."/>
            <person name="Goldman M.H."/>
            <person name="Sagot M.F."/>
            <person name="Pereira M."/>
            <person name="Stoco P.H."/>
            <person name="de Mendonca-Neto R.P."/>
            <person name="Teixeira S.M."/>
            <person name="Maciel T.E."/>
            <person name="de Oliveira Mendes T.A."/>
            <person name="Urmenyi T.P."/>
            <person name="de Souza W."/>
            <person name="Schenkman S."/>
            <person name="de Vasconcelos A.T."/>
        </authorList>
    </citation>
    <scope>NUCLEOTIDE SEQUENCE [LARGE SCALE GENOMIC DNA]</scope>
</reference>
<keyword evidence="3" id="KW-1185">Reference proteome</keyword>
<evidence type="ECO:0000313" key="2">
    <source>
        <dbReference type="EMBL" id="EPY16828.1"/>
    </source>
</evidence>